<evidence type="ECO:0000256" key="1">
    <source>
        <dbReference type="SAM" id="MobiDB-lite"/>
    </source>
</evidence>
<evidence type="ECO:0000313" key="2">
    <source>
        <dbReference type="EMBL" id="RKF48420.1"/>
    </source>
</evidence>
<accession>A0A3R7FA40</accession>
<comment type="caution">
    <text evidence="2">The sequence shown here is derived from an EMBL/GenBank/DDBJ whole genome shotgun (WGS) entry which is preliminary data.</text>
</comment>
<dbReference type="EMBL" id="MCAS01000008">
    <property type="protein sequence ID" value="RKF48420.1"/>
    <property type="molecule type" value="Genomic_DNA"/>
</dbReference>
<feature type="compositionally biased region" description="Polar residues" evidence="1">
    <location>
        <begin position="9"/>
        <end position="33"/>
    </location>
</feature>
<dbReference type="AlphaFoldDB" id="A0A3R7FA40"/>
<protein>
    <submittedName>
        <fullName evidence="2">Uncharacterized protein</fullName>
    </submittedName>
</protein>
<organism evidence="2 3">
    <name type="scientific">Paraburkholderia fungorum</name>
    <dbReference type="NCBI Taxonomy" id="134537"/>
    <lineage>
        <taxon>Bacteria</taxon>
        <taxon>Pseudomonadati</taxon>
        <taxon>Pseudomonadota</taxon>
        <taxon>Betaproteobacteria</taxon>
        <taxon>Burkholderiales</taxon>
        <taxon>Burkholderiaceae</taxon>
        <taxon>Paraburkholderia</taxon>
    </lineage>
</organism>
<dbReference type="Proteomes" id="UP000283709">
    <property type="component" value="Unassembled WGS sequence"/>
</dbReference>
<evidence type="ECO:0000313" key="3">
    <source>
        <dbReference type="Proteomes" id="UP000283709"/>
    </source>
</evidence>
<proteinExistence type="predicted"/>
<gene>
    <name evidence="2" type="ORF">BCY88_22145</name>
</gene>
<name>A0A3R7FA40_9BURK</name>
<feature type="region of interest" description="Disordered" evidence="1">
    <location>
        <begin position="1"/>
        <end position="44"/>
    </location>
</feature>
<sequence length="326" mass="35055">MFPEHRFANRSSIATPDQSAITHRSATGSSQTGAGKVDAKADQTLSREKRGAVLGACAKSDFRECRGGSALEGNASSHVLFDQFDRKETRGDEGRGTCEGIAREAIRRIDRAYGTTTQGLSSAVSSMVTDMDGKTAARDDTYGRIERYQHNPGTLGLSNYRQSSILNLNPDGTSSRVDRINGLIDSTSDIPLGGLAYIRVGIQSADQMGPETSGHVLLVQHLPRDTQGDGYASPDRYQVFDPNNGVFTYDSLDQMQTSLRSYMDSAYNEDGDIAAPNIVLNFVPASSRDYGSLPPTTTVPAPPINQLEPPELLQHFGHFAAGGSGM</sequence>
<reference evidence="2 3" key="1">
    <citation type="submission" date="2016-07" db="EMBL/GenBank/DDBJ databases">
        <title>Genome analysis of Burkholderia fungorum ES3-20.</title>
        <authorList>
            <person name="Xu D."/>
            <person name="Yao R."/>
            <person name="Zheng S."/>
        </authorList>
    </citation>
    <scope>NUCLEOTIDE SEQUENCE [LARGE SCALE GENOMIC DNA]</scope>
    <source>
        <strain evidence="2 3">ES3-20</strain>
    </source>
</reference>